<evidence type="ECO:0000313" key="10">
    <source>
        <dbReference type="Proteomes" id="UP001291623"/>
    </source>
</evidence>
<organism evidence="9 10">
    <name type="scientific">Anisodus tanguticus</name>
    <dbReference type="NCBI Taxonomy" id="243964"/>
    <lineage>
        <taxon>Eukaryota</taxon>
        <taxon>Viridiplantae</taxon>
        <taxon>Streptophyta</taxon>
        <taxon>Embryophyta</taxon>
        <taxon>Tracheophyta</taxon>
        <taxon>Spermatophyta</taxon>
        <taxon>Magnoliopsida</taxon>
        <taxon>eudicotyledons</taxon>
        <taxon>Gunneridae</taxon>
        <taxon>Pentapetalae</taxon>
        <taxon>asterids</taxon>
        <taxon>lamiids</taxon>
        <taxon>Solanales</taxon>
        <taxon>Solanaceae</taxon>
        <taxon>Solanoideae</taxon>
        <taxon>Hyoscyameae</taxon>
        <taxon>Anisodus</taxon>
    </lineage>
</organism>
<comment type="subcellular location">
    <subcellularLocation>
        <location evidence="1">Membrane</location>
    </subcellularLocation>
</comment>
<dbReference type="AlphaFoldDB" id="A0AAE1QNR7"/>
<feature type="region of interest" description="Disordered" evidence="7">
    <location>
        <begin position="318"/>
        <end position="347"/>
    </location>
</feature>
<dbReference type="InterPro" id="IPR045263">
    <property type="entry name" value="GLUT"/>
</dbReference>
<dbReference type="SUPFAM" id="SSF103473">
    <property type="entry name" value="MFS general substrate transporter"/>
    <property type="match status" value="1"/>
</dbReference>
<evidence type="ECO:0008006" key="11">
    <source>
        <dbReference type="Google" id="ProtNLM"/>
    </source>
</evidence>
<dbReference type="GO" id="GO:0016020">
    <property type="term" value="C:membrane"/>
    <property type="evidence" value="ECO:0007669"/>
    <property type="project" value="UniProtKB-SubCell"/>
</dbReference>
<evidence type="ECO:0000256" key="1">
    <source>
        <dbReference type="ARBA" id="ARBA00004370"/>
    </source>
</evidence>
<evidence type="ECO:0000256" key="6">
    <source>
        <dbReference type="ARBA" id="ARBA00044504"/>
    </source>
</evidence>
<reference evidence="9" key="1">
    <citation type="submission" date="2023-12" db="EMBL/GenBank/DDBJ databases">
        <title>Genome assembly of Anisodus tanguticus.</title>
        <authorList>
            <person name="Wang Y.-J."/>
        </authorList>
    </citation>
    <scope>NUCLEOTIDE SEQUENCE</scope>
    <source>
        <strain evidence="9">KB-2021</strain>
        <tissue evidence="9">Leaf</tissue>
    </source>
</reference>
<keyword evidence="10" id="KW-1185">Reference proteome</keyword>
<evidence type="ECO:0000256" key="4">
    <source>
        <dbReference type="ARBA" id="ARBA00022989"/>
    </source>
</evidence>
<dbReference type="PANTHER" id="PTHR23503">
    <property type="entry name" value="SOLUTE CARRIER FAMILY 2"/>
    <property type="match status" value="1"/>
</dbReference>
<dbReference type="GO" id="GO:0015149">
    <property type="term" value="F:hexose transmembrane transporter activity"/>
    <property type="evidence" value="ECO:0007669"/>
    <property type="project" value="TreeGrafter"/>
</dbReference>
<keyword evidence="5 8" id="KW-0472">Membrane</keyword>
<keyword evidence="4 8" id="KW-1133">Transmembrane helix</keyword>
<feature type="transmembrane region" description="Helical" evidence="8">
    <location>
        <begin position="106"/>
        <end position="130"/>
    </location>
</feature>
<evidence type="ECO:0000256" key="2">
    <source>
        <dbReference type="ARBA" id="ARBA00022448"/>
    </source>
</evidence>
<dbReference type="InterPro" id="IPR005828">
    <property type="entry name" value="MFS_sugar_transport-like"/>
</dbReference>
<keyword evidence="2" id="KW-0813">Transport</keyword>
<comment type="caution">
    <text evidence="9">The sequence shown here is derived from an EMBL/GenBank/DDBJ whole genome shotgun (WGS) entry which is preliminary data.</text>
</comment>
<evidence type="ECO:0000313" key="9">
    <source>
        <dbReference type="EMBL" id="KAK4336980.1"/>
    </source>
</evidence>
<evidence type="ECO:0000256" key="3">
    <source>
        <dbReference type="ARBA" id="ARBA00022692"/>
    </source>
</evidence>
<dbReference type="Gene3D" id="1.20.1250.20">
    <property type="entry name" value="MFS general substrate transporter like domains"/>
    <property type="match status" value="3"/>
</dbReference>
<feature type="transmembrane region" description="Helical" evidence="8">
    <location>
        <begin position="151"/>
        <end position="179"/>
    </location>
</feature>
<evidence type="ECO:0000256" key="7">
    <source>
        <dbReference type="SAM" id="MobiDB-lite"/>
    </source>
</evidence>
<sequence>MDDFHISETSYLNVPDRDKSLSPAESVNSSISDLSTLPISAPRRRDYGGLTRRLVFAIGAAAFGSAFQHGYNTGVVNAPQVLVSEFINETYHDRFGVSPPETRVKLIYSIIVSLFCVGGMIGALMTAFVADKFGRKGLAPMYLAEISPIHLRGAIGTIYQLVITISILLSNILGLPGYLGRDINAQKALIWLRGTIEVHDEMDEMRGEYEKMRLVTKLSGINAAISFSTDIFKSAGLNDTSALYSTMGSIPWFLVAELFGAGARGLATSVSVATNWGANFVVSLAFLPLKRVPETKGKTVDDIAAMFRQKAYQLAGHDGSQDEEGAGQDCAGHEGAGHDSTFLMTLK</sequence>
<dbReference type="Pfam" id="PF00083">
    <property type="entry name" value="Sugar_tr"/>
    <property type="match status" value="2"/>
</dbReference>
<keyword evidence="3 8" id="KW-0812">Transmembrane</keyword>
<dbReference type="EMBL" id="JAVYJV010000068">
    <property type="protein sequence ID" value="KAK4336980.1"/>
    <property type="molecule type" value="Genomic_DNA"/>
</dbReference>
<accession>A0AAE1QNR7</accession>
<proteinExistence type="inferred from homology"/>
<evidence type="ECO:0000256" key="8">
    <source>
        <dbReference type="SAM" id="Phobius"/>
    </source>
</evidence>
<comment type="similarity">
    <text evidence="6">Belongs to the major facilitator superfamily. Phosphate:H(+) symporter (TC 2.A.1.9) family.</text>
</comment>
<dbReference type="InterPro" id="IPR036259">
    <property type="entry name" value="MFS_trans_sf"/>
</dbReference>
<dbReference type="Proteomes" id="UP001291623">
    <property type="component" value="Unassembled WGS sequence"/>
</dbReference>
<evidence type="ECO:0000256" key="5">
    <source>
        <dbReference type="ARBA" id="ARBA00023136"/>
    </source>
</evidence>
<name>A0AAE1QNR7_9SOLA</name>
<dbReference type="PANTHER" id="PTHR23503:SF8">
    <property type="entry name" value="FACILITATED GLUCOSE TRANSPORTER PROTEIN 1"/>
    <property type="match status" value="1"/>
</dbReference>
<gene>
    <name evidence="9" type="ORF">RND71_044170</name>
</gene>
<protein>
    <recommendedName>
        <fullName evidence="11">Major facilitator superfamily (MFS) profile domain-containing protein</fullName>
    </recommendedName>
</protein>